<dbReference type="PROSITE" id="PS50172">
    <property type="entry name" value="BRCT"/>
    <property type="match status" value="2"/>
</dbReference>
<reference evidence="9" key="1">
    <citation type="journal article" date="2011" name="PLoS Biol.">
        <title>Gene gain and loss during evolution of obligate parasitism in the white rust pathogen of Arabidopsis thaliana.</title>
        <authorList>
            <person name="Kemen E."/>
            <person name="Gardiner A."/>
            <person name="Schultz-Larsen T."/>
            <person name="Kemen A.C."/>
            <person name="Balmuth A.L."/>
            <person name="Robert-Seilaniantz A."/>
            <person name="Bailey K."/>
            <person name="Holub E."/>
            <person name="Studholme D.J."/>
            <person name="Maclean D."/>
            <person name="Jones J.D."/>
        </authorList>
    </citation>
    <scope>NUCLEOTIDE SEQUENCE</scope>
</reference>
<dbReference type="AlphaFoldDB" id="F0WLF1"/>
<protein>
    <submittedName>
        <fullName evidence="9">Uncharacterized protein AlNc14C144G7339</fullName>
    </submittedName>
    <submittedName>
        <fullName evidence="10">Uncharacterized protein AlNc14C192G8471</fullName>
    </submittedName>
</protein>
<dbReference type="EMBL" id="FR824189">
    <property type="protein sequence ID" value="CCA22114.1"/>
    <property type="molecule type" value="Genomic_DNA"/>
</dbReference>
<dbReference type="SUPFAM" id="SSF52113">
    <property type="entry name" value="BRCT domain"/>
    <property type="match status" value="2"/>
</dbReference>
<feature type="region of interest" description="Disordered" evidence="6">
    <location>
        <begin position="47"/>
        <end position="69"/>
    </location>
</feature>
<evidence type="ECO:0000256" key="4">
    <source>
        <dbReference type="ARBA" id="ARBA00023204"/>
    </source>
</evidence>
<keyword evidence="7" id="KW-0812">Transmembrane</keyword>
<feature type="domain" description="BRCT" evidence="8">
    <location>
        <begin position="87"/>
        <end position="189"/>
    </location>
</feature>
<evidence type="ECO:0000313" key="9">
    <source>
        <dbReference type="EMBL" id="CCA22114.1"/>
    </source>
</evidence>
<keyword evidence="7" id="KW-0472">Membrane</keyword>
<reference evidence="9" key="2">
    <citation type="submission" date="2011-02" db="EMBL/GenBank/DDBJ databases">
        <authorList>
            <person name="MacLean D."/>
        </authorList>
    </citation>
    <scope>NUCLEOTIDE SEQUENCE</scope>
</reference>
<evidence type="ECO:0000313" key="10">
    <source>
        <dbReference type="EMBL" id="CCA23394.1"/>
    </source>
</evidence>
<dbReference type="HOGENOM" id="CLU_878291_0_0_1"/>
<dbReference type="Gene3D" id="3.40.50.10190">
    <property type="entry name" value="BRCT domain"/>
    <property type="match status" value="2"/>
</dbReference>
<dbReference type="GO" id="GO:0000724">
    <property type="term" value="P:double-strand break repair via homologous recombination"/>
    <property type="evidence" value="ECO:0007669"/>
    <property type="project" value="TreeGrafter"/>
</dbReference>
<dbReference type="InterPro" id="IPR031099">
    <property type="entry name" value="BRCA1-associated"/>
</dbReference>
<proteinExistence type="predicted"/>
<sequence length="317" mass="35905">MVDEKATFIHNFEKSNLLRENSGDSNLSDVHSPTLVDRNLPVALGTEVPKERIAQESEQPTSTAAEPIQYNPTESIQANHTCVKRHVLATSSLSKTQRSTVKKACKALGSDLEHGLHQQDESTFDSSLVTHLITTSKSESLTTSQKYRRCKRTAKYMLAMAHGIFIVDFSWILASLAAAQWIDEEKYEVDGDIHTEVMGKPRESRLNRIQTGRSSDIFSLFRFVLLFRLEDYEYHVDSLRAVVFAFEGRMLPEDQLPALETSENATRTCVGIVPRGTPAESAREKYHQYHIPIVQIAWIVDCISHLEILPFGEYFPY</sequence>
<comment type="subcellular location">
    <subcellularLocation>
        <location evidence="1">Nucleus</location>
    </subcellularLocation>
</comment>
<evidence type="ECO:0000259" key="8">
    <source>
        <dbReference type="PROSITE" id="PS50172"/>
    </source>
</evidence>
<dbReference type="GO" id="GO:0004842">
    <property type="term" value="F:ubiquitin-protein transferase activity"/>
    <property type="evidence" value="ECO:0007669"/>
    <property type="project" value="TreeGrafter"/>
</dbReference>
<gene>
    <name evidence="9" type="primary">AlNc14C144G7339</name>
    <name evidence="10" type="synonym">AlNc14C192G8471</name>
    <name evidence="9" type="ORF">ALNC14_082570</name>
    <name evidence="10" type="ORF">ALNC14_095380</name>
</gene>
<dbReference type="GO" id="GO:0045944">
    <property type="term" value="P:positive regulation of transcription by RNA polymerase II"/>
    <property type="evidence" value="ECO:0007669"/>
    <property type="project" value="TreeGrafter"/>
</dbReference>
<keyword evidence="5" id="KW-0539">Nucleus</keyword>
<dbReference type="GO" id="GO:0005634">
    <property type="term" value="C:nucleus"/>
    <property type="evidence" value="ECO:0007669"/>
    <property type="project" value="UniProtKB-SubCell"/>
</dbReference>
<dbReference type="SMART" id="SM00292">
    <property type="entry name" value="BRCT"/>
    <property type="match status" value="2"/>
</dbReference>
<evidence type="ECO:0000256" key="5">
    <source>
        <dbReference type="ARBA" id="ARBA00023242"/>
    </source>
</evidence>
<organism evidence="9">
    <name type="scientific">Albugo laibachii Nc14</name>
    <dbReference type="NCBI Taxonomy" id="890382"/>
    <lineage>
        <taxon>Eukaryota</taxon>
        <taxon>Sar</taxon>
        <taxon>Stramenopiles</taxon>
        <taxon>Oomycota</taxon>
        <taxon>Peronosporomycetes</taxon>
        <taxon>Albuginales</taxon>
        <taxon>Albuginaceae</taxon>
        <taxon>Albugo</taxon>
    </lineage>
</organism>
<evidence type="ECO:0000256" key="1">
    <source>
        <dbReference type="ARBA" id="ARBA00004123"/>
    </source>
</evidence>
<keyword evidence="2" id="KW-0677">Repeat</keyword>
<evidence type="ECO:0000256" key="7">
    <source>
        <dbReference type="SAM" id="Phobius"/>
    </source>
</evidence>
<evidence type="ECO:0000256" key="3">
    <source>
        <dbReference type="ARBA" id="ARBA00022763"/>
    </source>
</evidence>
<feature type="domain" description="BRCT" evidence="8">
    <location>
        <begin position="213"/>
        <end position="316"/>
    </location>
</feature>
<feature type="compositionally biased region" description="Polar residues" evidence="6">
    <location>
        <begin position="56"/>
        <end position="69"/>
    </location>
</feature>
<dbReference type="InterPro" id="IPR036420">
    <property type="entry name" value="BRCT_dom_sf"/>
</dbReference>
<dbReference type="EMBL" id="FR824237">
    <property type="protein sequence ID" value="CCA23394.1"/>
    <property type="molecule type" value="Genomic_DNA"/>
</dbReference>
<keyword evidence="7" id="KW-1133">Transmembrane helix</keyword>
<keyword evidence="4" id="KW-0234">DNA repair</keyword>
<keyword evidence="3" id="KW-0227">DNA damage</keyword>
<dbReference type="PANTHER" id="PTHR13763:SF0">
    <property type="entry name" value="BREAST CANCER TYPE 1 SUSCEPTIBILITY PROTEIN"/>
    <property type="match status" value="1"/>
</dbReference>
<evidence type="ECO:0000256" key="2">
    <source>
        <dbReference type="ARBA" id="ARBA00022737"/>
    </source>
</evidence>
<evidence type="ECO:0000256" key="6">
    <source>
        <dbReference type="SAM" id="MobiDB-lite"/>
    </source>
</evidence>
<name>F0WLF1_9STRA</name>
<dbReference type="Pfam" id="PF00533">
    <property type="entry name" value="BRCT"/>
    <property type="match status" value="1"/>
</dbReference>
<dbReference type="InterPro" id="IPR001357">
    <property type="entry name" value="BRCT_dom"/>
</dbReference>
<accession>F0WLF1</accession>
<feature type="transmembrane region" description="Helical" evidence="7">
    <location>
        <begin position="156"/>
        <end position="182"/>
    </location>
</feature>
<dbReference type="PANTHER" id="PTHR13763">
    <property type="entry name" value="BREAST CANCER TYPE 1 SUSCEPTIBILITY PROTEIN BRCA1"/>
    <property type="match status" value="1"/>
</dbReference>